<keyword evidence="5" id="KW-0804">Transcription</keyword>
<keyword evidence="2" id="KW-0862">Zinc</keyword>
<evidence type="ECO:0000256" key="2">
    <source>
        <dbReference type="ARBA" id="ARBA00022833"/>
    </source>
</evidence>
<name>A0A0F8WCU2_9EURO</name>
<reference evidence="8 9" key="1">
    <citation type="submission" date="2015-02" db="EMBL/GenBank/DDBJ databases">
        <title>Draft Genome Sequences of Two Closely-Related Aflatoxigenic Aspergillus Species Obtained from the Cote d'Ivoire.</title>
        <authorList>
            <person name="Moore G.G."/>
            <person name="Beltz S.B."/>
            <person name="Mack B.M."/>
        </authorList>
    </citation>
    <scope>NUCLEOTIDE SEQUENCE [LARGE SCALE GENOMIC DNA]</scope>
    <source>
        <strain evidence="8 9">SRRC1432</strain>
    </source>
</reference>
<sequence>MEGNLWASAPYGRSCASCAKSKCIDGGRCLRLGKECQPASRVRKSISGRTSVAAKTAQLERRLDGLVTLLRATEPTSTSNAILSDPEPSSLPSHGESLPAPTDGTAADEEILSEFRLEQLPFLPIVHIPATATATQMRQESPFLWRCISTLNQKNTSQQTTLHTEIKEVIAKALLVDCDRSLDLLQAILVFLGWYGVSQAMCLTMHFAIGLLTASRISFQCQPRKGTLGPYMQMAISLVFDLGLNKPTSQNPNNMAPSQCFKAGHNYIKSWLSRVRTMNERRAVLGCFLVSSSISHFLGRAESLRWTPHMKECLDILADSKETPNDALLVYMTRACLIADNIMRGLGHDCDILADDNALSRAPVRFYIKAFQSQFIDLRDQMPPDLCQNKALQLHLYYAEAMLYETCLSKPTGVDGDIDFTRLDDLYACLYALKKWFQLIFDFPIKAWLCLPSTIILPVAHCLVTLFRLTTFEYPGWDGATVRQSLDVLSVTQQVADKFTEAAEQVGHQNQDTLGASFCRGAKITLTLRARWASRLLDMQPASLDSVDSVKSPPPPPPPPAEFDQQFFDAWLSLPDMALLTDSLMMGG</sequence>
<dbReference type="AlphaFoldDB" id="A0A0F8WCU2"/>
<proteinExistence type="predicted"/>
<dbReference type="GO" id="GO:0000981">
    <property type="term" value="F:DNA-binding transcription factor activity, RNA polymerase II-specific"/>
    <property type="evidence" value="ECO:0007669"/>
    <property type="project" value="TreeGrafter"/>
</dbReference>
<keyword evidence="6" id="KW-0539">Nucleus</keyword>
<dbReference type="GO" id="GO:0000976">
    <property type="term" value="F:transcription cis-regulatory region binding"/>
    <property type="evidence" value="ECO:0007669"/>
    <property type="project" value="TreeGrafter"/>
</dbReference>
<comment type="subcellular location">
    <subcellularLocation>
        <location evidence="1">Nucleus</location>
    </subcellularLocation>
</comment>
<feature type="region of interest" description="Disordered" evidence="7">
    <location>
        <begin position="77"/>
        <end position="104"/>
    </location>
</feature>
<gene>
    <name evidence="8" type="ORF">AOCH_004386</name>
</gene>
<evidence type="ECO:0000256" key="6">
    <source>
        <dbReference type="ARBA" id="ARBA00023242"/>
    </source>
</evidence>
<dbReference type="Proteomes" id="UP000034947">
    <property type="component" value="Unassembled WGS sequence"/>
</dbReference>
<dbReference type="GO" id="GO:0005634">
    <property type="term" value="C:nucleus"/>
    <property type="evidence" value="ECO:0007669"/>
    <property type="project" value="UniProtKB-SubCell"/>
</dbReference>
<evidence type="ECO:0008006" key="10">
    <source>
        <dbReference type="Google" id="ProtNLM"/>
    </source>
</evidence>
<dbReference type="InterPro" id="IPR051089">
    <property type="entry name" value="prtT"/>
</dbReference>
<dbReference type="PANTHER" id="PTHR31845:SF32">
    <property type="entry name" value="MISCELLANEOUS ZN(II)2CYS6 TRANSCRIPTION FACTOR (EUROFUNG)-RELATED"/>
    <property type="match status" value="1"/>
</dbReference>
<evidence type="ECO:0000313" key="9">
    <source>
        <dbReference type="Proteomes" id="UP000034947"/>
    </source>
</evidence>
<comment type="caution">
    <text evidence="8">The sequence shown here is derived from an EMBL/GenBank/DDBJ whole genome shotgun (WGS) entry which is preliminary data.</text>
</comment>
<evidence type="ECO:0000256" key="3">
    <source>
        <dbReference type="ARBA" id="ARBA00023015"/>
    </source>
</evidence>
<keyword evidence="4" id="KW-0238">DNA-binding</keyword>
<evidence type="ECO:0000256" key="5">
    <source>
        <dbReference type="ARBA" id="ARBA00023163"/>
    </source>
</evidence>
<organism evidence="8 9">
    <name type="scientific">Aspergillus ochraceoroseus</name>
    <dbReference type="NCBI Taxonomy" id="138278"/>
    <lineage>
        <taxon>Eukaryota</taxon>
        <taxon>Fungi</taxon>
        <taxon>Dikarya</taxon>
        <taxon>Ascomycota</taxon>
        <taxon>Pezizomycotina</taxon>
        <taxon>Eurotiomycetes</taxon>
        <taxon>Eurotiomycetidae</taxon>
        <taxon>Eurotiales</taxon>
        <taxon>Aspergillaceae</taxon>
        <taxon>Aspergillus</taxon>
        <taxon>Aspergillus subgen. Nidulantes</taxon>
    </lineage>
</organism>
<keyword evidence="9" id="KW-1185">Reference proteome</keyword>
<dbReference type="OrthoDB" id="1600564at2759"/>
<evidence type="ECO:0000256" key="4">
    <source>
        <dbReference type="ARBA" id="ARBA00023125"/>
    </source>
</evidence>
<evidence type="ECO:0000256" key="1">
    <source>
        <dbReference type="ARBA" id="ARBA00004123"/>
    </source>
</evidence>
<accession>A0A0F8WCU2</accession>
<dbReference type="PANTHER" id="PTHR31845">
    <property type="entry name" value="FINGER DOMAIN PROTEIN, PUTATIVE-RELATED"/>
    <property type="match status" value="1"/>
</dbReference>
<dbReference type="VEuPathDB" id="FungiDB:P175DRAFT_0469162"/>
<protein>
    <recommendedName>
        <fullName evidence="10">Zn(2)-C6 fungal-type domain-containing protein</fullName>
    </recommendedName>
</protein>
<evidence type="ECO:0000256" key="7">
    <source>
        <dbReference type="SAM" id="MobiDB-lite"/>
    </source>
</evidence>
<dbReference type="EMBL" id="JYKN01002633">
    <property type="protein sequence ID" value="KKK15675.1"/>
    <property type="molecule type" value="Genomic_DNA"/>
</dbReference>
<keyword evidence="3" id="KW-0805">Transcription regulation</keyword>
<evidence type="ECO:0000313" key="8">
    <source>
        <dbReference type="EMBL" id="KKK15675.1"/>
    </source>
</evidence>